<dbReference type="GO" id="GO:0042030">
    <property type="term" value="F:ATPase inhibitor activity"/>
    <property type="evidence" value="ECO:0007669"/>
    <property type="project" value="InterPro"/>
</dbReference>
<evidence type="ECO:0000256" key="1">
    <source>
        <dbReference type="ARBA" id="ARBA00004173"/>
    </source>
</evidence>
<dbReference type="Pfam" id="PF04568">
    <property type="entry name" value="IATP"/>
    <property type="match status" value="1"/>
</dbReference>
<dbReference type="GO" id="GO:0005739">
    <property type="term" value="C:mitochondrion"/>
    <property type="evidence" value="ECO:0007669"/>
    <property type="project" value="UniProtKB-SubCell"/>
</dbReference>
<comment type="subcellular location">
    <subcellularLocation>
        <location evidence="1">Mitochondrion</location>
    </subcellularLocation>
</comment>
<protein>
    <recommendedName>
        <fullName evidence="6">ATPase inhibitor, mitochondrial</fullName>
    </recommendedName>
</protein>
<keyword evidence="3" id="KW-0809">Transit peptide</keyword>
<evidence type="ECO:0000256" key="4">
    <source>
        <dbReference type="ARBA" id="ARBA00023054"/>
    </source>
</evidence>
<dbReference type="Gene3D" id="1.20.5.500">
    <property type="entry name" value="Single helix bin"/>
    <property type="match status" value="1"/>
</dbReference>
<evidence type="ECO:0000256" key="2">
    <source>
        <dbReference type="ARBA" id="ARBA00010901"/>
    </source>
</evidence>
<feature type="coiled-coil region" evidence="7">
    <location>
        <begin position="63"/>
        <end position="97"/>
    </location>
</feature>
<evidence type="ECO:0000313" key="10">
    <source>
        <dbReference type="Proteomes" id="UP000192927"/>
    </source>
</evidence>
<accession>A0A1W5D103</accession>
<comment type="function">
    <text evidence="6">Inhibits the enzyme activity of ATPase.</text>
</comment>
<sequence>MLRQTIINVIRPAHRSTVGQVRSFSMSAIRSTEGATGAPRSGGTAQGDSFTKREKANEDYYVKQQEKAKLLALKEKISQQRKQLEELDKNIEELTKEGEQK</sequence>
<dbReference type="PANTHER" id="PTHR48417">
    <property type="entry name" value="ATP SYNTHASE F1 SUBUNIT EPSILON"/>
    <property type="match status" value="1"/>
</dbReference>
<dbReference type="Proteomes" id="UP000192927">
    <property type="component" value="Unassembled WGS sequence"/>
</dbReference>
<evidence type="ECO:0000256" key="7">
    <source>
        <dbReference type="SAM" id="Coils"/>
    </source>
</evidence>
<dbReference type="AlphaFoldDB" id="A0A1W5D103"/>
<keyword evidence="10" id="KW-1185">Reference proteome</keyword>
<evidence type="ECO:0000256" key="3">
    <source>
        <dbReference type="ARBA" id="ARBA00022946"/>
    </source>
</evidence>
<evidence type="ECO:0000313" key="9">
    <source>
        <dbReference type="EMBL" id="SLM36814.1"/>
    </source>
</evidence>
<proteinExistence type="inferred from homology"/>
<dbReference type="SUPFAM" id="SSF64602">
    <property type="entry name" value="F1 ATPase inhibitor, IF1, C-terminal domain"/>
    <property type="match status" value="1"/>
</dbReference>
<reference evidence="10" key="1">
    <citation type="submission" date="2017-03" db="EMBL/GenBank/DDBJ databases">
        <authorList>
            <person name="Sharma R."/>
            <person name="Thines M."/>
        </authorList>
    </citation>
    <scope>NUCLEOTIDE SEQUENCE [LARGE SCALE GENOMIC DNA]</scope>
</reference>
<keyword evidence="4 7" id="KW-0175">Coiled coil</keyword>
<keyword evidence="5" id="KW-0496">Mitochondrion</keyword>
<comment type="similarity">
    <text evidence="2 6">Belongs to the ATPase inhibitor family.</text>
</comment>
<organism evidence="9 10">
    <name type="scientific">Lasallia pustulata</name>
    <dbReference type="NCBI Taxonomy" id="136370"/>
    <lineage>
        <taxon>Eukaryota</taxon>
        <taxon>Fungi</taxon>
        <taxon>Dikarya</taxon>
        <taxon>Ascomycota</taxon>
        <taxon>Pezizomycotina</taxon>
        <taxon>Lecanoromycetes</taxon>
        <taxon>OSLEUM clade</taxon>
        <taxon>Umbilicariomycetidae</taxon>
        <taxon>Umbilicariales</taxon>
        <taxon>Umbilicariaceae</taxon>
        <taxon>Lasallia</taxon>
    </lineage>
</organism>
<name>A0A1W5D103_9LECA</name>
<dbReference type="EMBL" id="FWEW01001349">
    <property type="protein sequence ID" value="SLM36814.1"/>
    <property type="molecule type" value="Genomic_DNA"/>
</dbReference>
<dbReference type="InterPro" id="IPR007648">
    <property type="entry name" value="ATPase_inhibitor_mt"/>
</dbReference>
<evidence type="ECO:0000256" key="8">
    <source>
        <dbReference type="SAM" id="MobiDB-lite"/>
    </source>
</evidence>
<evidence type="ECO:0000256" key="5">
    <source>
        <dbReference type="ARBA" id="ARBA00023128"/>
    </source>
</evidence>
<evidence type="ECO:0000256" key="6">
    <source>
        <dbReference type="RuleBase" id="RU368087"/>
    </source>
</evidence>
<dbReference type="PANTHER" id="PTHR48417:SF1">
    <property type="entry name" value="ATP SYNTHASE F1 SUBUNIT EPSILON"/>
    <property type="match status" value="1"/>
</dbReference>
<feature type="region of interest" description="Disordered" evidence="8">
    <location>
        <begin position="30"/>
        <end position="57"/>
    </location>
</feature>